<dbReference type="Proteomes" id="UP001589799">
    <property type="component" value="Unassembled WGS sequence"/>
</dbReference>
<keyword evidence="2" id="KW-1185">Reference proteome</keyword>
<protein>
    <submittedName>
        <fullName evidence="1">Uncharacterized protein</fullName>
    </submittedName>
</protein>
<sequence>MLLAASLSSLVVGKADRSFAQVEDIPAFDETLAILDSRPRTILLYTHFSLAFSLALNIVSLEGDPRELPLLPSQRPETEDIFRALIAASREEQERERLLASISNADDPIHTIERQHSDLVSRFIEALAEAGLSGDSRLIANAVNSLTHVERIASVVVTDSDSSFLCRVFPFTYFCN</sequence>
<accession>A0ABV6I436</accession>
<dbReference type="EMBL" id="JBHLWE010000022">
    <property type="protein sequence ID" value="MFC0340732.1"/>
    <property type="molecule type" value="Genomic_DNA"/>
</dbReference>
<proteinExistence type="predicted"/>
<evidence type="ECO:0000313" key="1">
    <source>
        <dbReference type="EMBL" id="MFC0340732.1"/>
    </source>
</evidence>
<comment type="caution">
    <text evidence="1">The sequence shown here is derived from an EMBL/GenBank/DDBJ whole genome shotgun (WGS) entry which is preliminary data.</text>
</comment>
<gene>
    <name evidence="1" type="ORF">ACFFII_08130</name>
</gene>
<name>A0ABV6I436_9RHOB</name>
<reference evidence="1 2" key="1">
    <citation type="submission" date="2024-09" db="EMBL/GenBank/DDBJ databases">
        <authorList>
            <person name="Sun Q."/>
            <person name="Mori K."/>
        </authorList>
    </citation>
    <scope>NUCLEOTIDE SEQUENCE [LARGE SCALE GENOMIC DNA]</scope>
    <source>
        <strain evidence="1 2">KCTC 22789</strain>
    </source>
</reference>
<organism evidence="1 2">
    <name type="scientific">Paracoccus niistensis</name>
    <dbReference type="NCBI Taxonomy" id="632935"/>
    <lineage>
        <taxon>Bacteria</taxon>
        <taxon>Pseudomonadati</taxon>
        <taxon>Pseudomonadota</taxon>
        <taxon>Alphaproteobacteria</taxon>
        <taxon>Rhodobacterales</taxon>
        <taxon>Paracoccaceae</taxon>
        <taxon>Paracoccus</taxon>
    </lineage>
</organism>
<evidence type="ECO:0000313" key="2">
    <source>
        <dbReference type="Proteomes" id="UP001589799"/>
    </source>
</evidence>